<dbReference type="PANTHER" id="PTHR33871:SF18">
    <property type="entry name" value="F24J8.12 PROTEIN"/>
    <property type="match status" value="1"/>
</dbReference>
<organism evidence="2 3">
    <name type="scientific">Ficus carica</name>
    <name type="common">Common fig</name>
    <dbReference type="NCBI Taxonomy" id="3494"/>
    <lineage>
        <taxon>Eukaryota</taxon>
        <taxon>Viridiplantae</taxon>
        <taxon>Streptophyta</taxon>
        <taxon>Embryophyta</taxon>
        <taxon>Tracheophyta</taxon>
        <taxon>Spermatophyta</taxon>
        <taxon>Magnoliopsida</taxon>
        <taxon>eudicotyledons</taxon>
        <taxon>Gunneridae</taxon>
        <taxon>Pentapetalae</taxon>
        <taxon>rosids</taxon>
        <taxon>fabids</taxon>
        <taxon>Rosales</taxon>
        <taxon>Moraceae</taxon>
        <taxon>Ficeae</taxon>
        <taxon>Ficus</taxon>
    </lineage>
</organism>
<feature type="compositionally biased region" description="Basic and acidic residues" evidence="1">
    <location>
        <begin position="188"/>
        <end position="204"/>
    </location>
</feature>
<accession>A0AA87ZV01</accession>
<reference evidence="2" key="1">
    <citation type="submission" date="2023-07" db="EMBL/GenBank/DDBJ databases">
        <title>draft genome sequence of fig (Ficus carica).</title>
        <authorList>
            <person name="Takahashi T."/>
            <person name="Nishimura K."/>
        </authorList>
    </citation>
    <scope>NUCLEOTIDE SEQUENCE</scope>
</reference>
<dbReference type="EMBL" id="BTGU01000010">
    <property type="protein sequence ID" value="GMN40040.1"/>
    <property type="molecule type" value="Genomic_DNA"/>
</dbReference>
<dbReference type="AlphaFoldDB" id="A0AA87ZV01"/>
<dbReference type="PANTHER" id="PTHR33871">
    <property type="entry name" value="OS05G0503100 PROTEIN-RELATED"/>
    <property type="match status" value="1"/>
</dbReference>
<keyword evidence="3" id="KW-1185">Reference proteome</keyword>
<feature type="region of interest" description="Disordered" evidence="1">
    <location>
        <begin position="40"/>
        <end position="70"/>
    </location>
</feature>
<evidence type="ECO:0000313" key="3">
    <source>
        <dbReference type="Proteomes" id="UP001187192"/>
    </source>
</evidence>
<feature type="compositionally biased region" description="Low complexity" evidence="1">
    <location>
        <begin position="61"/>
        <end position="70"/>
    </location>
</feature>
<feature type="compositionally biased region" description="Low complexity" evidence="1">
    <location>
        <begin position="134"/>
        <end position="148"/>
    </location>
</feature>
<evidence type="ECO:0000256" key="1">
    <source>
        <dbReference type="SAM" id="MobiDB-lite"/>
    </source>
</evidence>
<name>A0AA87ZV01_FICCA</name>
<comment type="caution">
    <text evidence="2">The sequence shown here is derived from an EMBL/GenBank/DDBJ whole genome shotgun (WGS) entry which is preliminary data.</text>
</comment>
<feature type="compositionally biased region" description="Polar residues" evidence="1">
    <location>
        <begin position="154"/>
        <end position="166"/>
    </location>
</feature>
<dbReference type="Proteomes" id="UP001187192">
    <property type="component" value="Unassembled WGS sequence"/>
</dbReference>
<feature type="compositionally biased region" description="Low complexity" evidence="1">
    <location>
        <begin position="172"/>
        <end position="183"/>
    </location>
</feature>
<evidence type="ECO:0000313" key="2">
    <source>
        <dbReference type="EMBL" id="GMN40040.1"/>
    </source>
</evidence>
<gene>
    <name evidence="2" type="ORF">TIFTF001_009272</name>
</gene>
<protein>
    <submittedName>
        <fullName evidence="2">Uncharacterized protein</fullName>
    </submittedName>
</protein>
<dbReference type="Gramene" id="FCD_00019789-RA">
    <property type="protein sequence ID" value="FCD_00019789-RA:cds"/>
    <property type="gene ID" value="FCD_00019789"/>
</dbReference>
<sequence length="309" mass="34357">MGSCISKCRPKKSTFSKEEEYGQFNHVQDKLVILSKPTPTIKIPLNPNKISPPSLSPPSPSADSTSSASSFTCSSTNTATSMISSCTLSSSASSKENYRSTSFSNEFLWSCYKENPHIVRISSIKESSTRRTNHNSTSTTTSTSTNSHIKPIVSTPTQVIISSSLPQKRVRSSSPITTSSTLTRQKSFRRDPPPDQKTIRDKCRTLRSSSPSPSRRFVNGDLMNLQKESQRYSKRYNNYSSSSSTTRLIRPCLRSTSSIREQCRNTHRIGSKIDEVSVAEALADQHEIDSVLMEDMDNPLISLDCFIFL</sequence>
<feature type="region of interest" description="Disordered" evidence="1">
    <location>
        <begin position="123"/>
        <end position="214"/>
    </location>
</feature>
<proteinExistence type="predicted"/>